<sequence length="241" mass="27092">MSGWKAKKLIADLDELFRNVEAAFASGIHIQQVALIFGATVVAPKELYVVDFPRQAGVCGLELSRAYCIRKVFQRLVEEPRLYDVKRLALTNIALLIRTTRNCGLQWFHPHHGYSMPARAFKVTLELLNKELLGNGSDDEGLSVDDTKREFSSSFDRATRYRESPPMTGGNGPEEFFPLDVFGLENGSLGDKQNKENVCGSLHRSGQADSTCDLVWFQAPLSIKGFKYKTCRESKPEDIWV</sequence>
<evidence type="ECO:0000313" key="2">
    <source>
        <dbReference type="RefSeq" id="XP_014670065.1"/>
    </source>
</evidence>
<evidence type="ECO:0000313" key="1">
    <source>
        <dbReference type="Proteomes" id="UP000695022"/>
    </source>
</evidence>
<proteinExistence type="predicted"/>
<dbReference type="Gene3D" id="3.30.900.20">
    <property type="match status" value="1"/>
</dbReference>
<organism evidence="1 2">
    <name type="scientific">Priapulus caudatus</name>
    <name type="common">Priapulid worm</name>
    <dbReference type="NCBI Taxonomy" id="37621"/>
    <lineage>
        <taxon>Eukaryota</taxon>
        <taxon>Metazoa</taxon>
        <taxon>Ecdysozoa</taxon>
        <taxon>Scalidophora</taxon>
        <taxon>Priapulida</taxon>
        <taxon>Priapulimorpha</taxon>
        <taxon>Priapulimorphida</taxon>
        <taxon>Priapulidae</taxon>
        <taxon>Priapulus</taxon>
    </lineage>
</organism>
<keyword evidence="1" id="KW-1185">Reference proteome</keyword>
<dbReference type="InterPro" id="IPR053729">
    <property type="entry name" value="MAD2L1BP_domain_sf"/>
</dbReference>
<gene>
    <name evidence="2" type="primary">LOC106811057</name>
</gene>
<dbReference type="GeneID" id="106811057"/>
<dbReference type="Pfam" id="PF06581">
    <property type="entry name" value="p31comet"/>
    <property type="match status" value="1"/>
</dbReference>
<dbReference type="PANTHER" id="PTHR15681">
    <property type="entry name" value="MAD2L1-BINDING PROTEIN"/>
    <property type="match status" value="1"/>
</dbReference>
<dbReference type="RefSeq" id="XP_014670065.1">
    <property type="nucleotide sequence ID" value="XM_014814579.1"/>
</dbReference>
<dbReference type="InterPro" id="IPR009511">
    <property type="entry name" value="MAD1/Cdc20-bound-Mad2-bd"/>
</dbReference>
<dbReference type="PANTHER" id="PTHR15681:SF1">
    <property type="entry name" value="MAD2L1-BINDING PROTEIN"/>
    <property type="match status" value="1"/>
</dbReference>
<dbReference type="Proteomes" id="UP000695022">
    <property type="component" value="Unplaced"/>
</dbReference>
<protein>
    <submittedName>
        <fullName evidence="2">MAD2L1-binding protein-like</fullName>
    </submittedName>
</protein>
<reference evidence="2" key="1">
    <citation type="submission" date="2025-08" db="UniProtKB">
        <authorList>
            <consortium name="RefSeq"/>
        </authorList>
    </citation>
    <scope>IDENTIFICATION</scope>
</reference>
<name>A0ABM1ECZ4_PRICU</name>
<accession>A0ABM1ECZ4</accession>